<proteinExistence type="predicted"/>
<organism evidence="1 2">
    <name type="scientific">Fibrella forsythiae</name>
    <dbReference type="NCBI Taxonomy" id="2817061"/>
    <lineage>
        <taxon>Bacteria</taxon>
        <taxon>Pseudomonadati</taxon>
        <taxon>Bacteroidota</taxon>
        <taxon>Cytophagia</taxon>
        <taxon>Cytophagales</taxon>
        <taxon>Spirosomataceae</taxon>
        <taxon>Fibrella</taxon>
    </lineage>
</organism>
<comment type="caution">
    <text evidence="1">The sequence shown here is derived from an EMBL/GenBank/DDBJ whole genome shotgun (WGS) entry which is preliminary data.</text>
</comment>
<evidence type="ECO:0000313" key="1">
    <source>
        <dbReference type="EMBL" id="MBO0953086.1"/>
    </source>
</evidence>
<dbReference type="EMBL" id="JAFMYW010000019">
    <property type="protein sequence ID" value="MBO0953086.1"/>
    <property type="molecule type" value="Genomic_DNA"/>
</dbReference>
<dbReference type="RefSeq" id="WP_207333038.1">
    <property type="nucleotide sequence ID" value="NZ_JAFMYW010000019.1"/>
</dbReference>
<sequence length="110" mass="12523">MTSPPCPYVEAVDPNLQAVASESLHWLHLGEHTCELRRLASEPQLDGFDKPTTQLLGRIQYDADMEQYLGYVHAWPPTDQAPPLMLVSVRFHKLLAQNEVIDFLLITNRL</sequence>
<name>A0ABS3JUL0_9BACT</name>
<keyword evidence="2" id="KW-1185">Reference proteome</keyword>
<protein>
    <submittedName>
        <fullName evidence="1">Uncharacterized protein</fullName>
    </submittedName>
</protein>
<dbReference type="Proteomes" id="UP000664628">
    <property type="component" value="Unassembled WGS sequence"/>
</dbReference>
<accession>A0ABS3JUL0</accession>
<evidence type="ECO:0000313" key="2">
    <source>
        <dbReference type="Proteomes" id="UP000664628"/>
    </source>
</evidence>
<gene>
    <name evidence="1" type="ORF">J2I46_31220</name>
</gene>
<reference evidence="1 2" key="1">
    <citation type="submission" date="2021-03" db="EMBL/GenBank/DDBJ databases">
        <title>Fibrella sp. HMF5405 genome sequencing and assembly.</title>
        <authorList>
            <person name="Kang H."/>
            <person name="Kim H."/>
            <person name="Bae S."/>
            <person name="Joh K."/>
        </authorList>
    </citation>
    <scope>NUCLEOTIDE SEQUENCE [LARGE SCALE GENOMIC DNA]</scope>
    <source>
        <strain evidence="1 2">HMF5405</strain>
    </source>
</reference>